<evidence type="ECO:0008006" key="3">
    <source>
        <dbReference type="Google" id="ProtNLM"/>
    </source>
</evidence>
<protein>
    <recommendedName>
        <fullName evidence="3">HMA domain-containing protein</fullName>
    </recommendedName>
</protein>
<evidence type="ECO:0000313" key="2">
    <source>
        <dbReference type="Proteomes" id="UP000594759"/>
    </source>
</evidence>
<dbReference type="RefSeq" id="WP_196099034.1">
    <property type="nucleotide sequence ID" value="NZ_CP064939.1"/>
</dbReference>
<keyword evidence="2" id="KW-1185">Reference proteome</keyword>
<accession>A0A7S9KZ80</accession>
<proteinExistence type="predicted"/>
<name>A0A7S9KZ80_9SPHI</name>
<evidence type="ECO:0000313" key="1">
    <source>
        <dbReference type="EMBL" id="QPH39568.1"/>
    </source>
</evidence>
<dbReference type="AlphaFoldDB" id="A0A7S9KZ80"/>
<dbReference type="Proteomes" id="UP000594759">
    <property type="component" value="Chromosome"/>
</dbReference>
<dbReference type="EMBL" id="CP064939">
    <property type="protein sequence ID" value="QPH39568.1"/>
    <property type="molecule type" value="Genomic_DNA"/>
</dbReference>
<gene>
    <name evidence="1" type="ORF">IZT61_21430</name>
</gene>
<dbReference type="KEGG" id="pex:IZT61_21430"/>
<reference evidence="1 2" key="1">
    <citation type="submission" date="2020-11" db="EMBL/GenBank/DDBJ databases">
        <title>Pedobacter endophytica, an endophytic bacteria isolated form Carex pumila.</title>
        <authorList>
            <person name="Peng Y."/>
            <person name="Jiang L."/>
            <person name="Lee J."/>
        </authorList>
    </citation>
    <scope>NUCLEOTIDE SEQUENCE [LARGE SCALE GENOMIC DNA]</scope>
    <source>
        <strain evidence="1 2">JBR3-12</strain>
    </source>
</reference>
<sequence length="76" mass="8695">MISIFKTNIGDEDELLSIANTLNNKLPEINWNVDLADCDRILRVESTSNFNDHIVSLFKKLGYMCVNLEVFYSAPK</sequence>
<organism evidence="1 2">
    <name type="scientific">Pedobacter endophyticus</name>
    <dbReference type="NCBI Taxonomy" id="2789740"/>
    <lineage>
        <taxon>Bacteria</taxon>
        <taxon>Pseudomonadati</taxon>
        <taxon>Bacteroidota</taxon>
        <taxon>Sphingobacteriia</taxon>
        <taxon>Sphingobacteriales</taxon>
        <taxon>Sphingobacteriaceae</taxon>
        <taxon>Pedobacter</taxon>
    </lineage>
</organism>